<dbReference type="HOGENOM" id="CLU_015961_5_0_0"/>
<dbReference type="PROSITE" id="PS51371">
    <property type="entry name" value="CBS"/>
    <property type="match status" value="2"/>
</dbReference>
<dbReference type="STRING" id="572544.Ilyop_1259"/>
<dbReference type="Gene3D" id="3.30.460.10">
    <property type="entry name" value="Beta Polymerase, domain 2"/>
    <property type="match status" value="1"/>
</dbReference>
<evidence type="ECO:0000256" key="8">
    <source>
        <dbReference type="ARBA" id="ARBA00022741"/>
    </source>
</evidence>
<dbReference type="GO" id="GO:0008033">
    <property type="term" value="P:tRNA processing"/>
    <property type="evidence" value="ECO:0007669"/>
    <property type="project" value="UniProtKB-KW"/>
</dbReference>
<feature type="domain" description="CBS" evidence="13">
    <location>
        <begin position="314"/>
        <end position="372"/>
    </location>
</feature>
<protein>
    <submittedName>
        <fullName evidence="14">CBS domain containing protein</fullName>
    </submittedName>
</protein>
<dbReference type="InterPro" id="IPR000644">
    <property type="entry name" value="CBS_dom"/>
</dbReference>
<keyword evidence="7" id="KW-0479">Metal-binding</keyword>
<dbReference type="Gene3D" id="3.10.310.30">
    <property type="match status" value="1"/>
</dbReference>
<keyword evidence="8" id="KW-0547">Nucleotide-binding</keyword>
<comment type="cofactor">
    <cofactor evidence="1">
        <name>Mg(2+)</name>
        <dbReference type="ChEBI" id="CHEBI:18420"/>
    </cofactor>
</comment>
<organism evidence="14 15">
    <name type="scientific">Ilyobacter polytropus (strain ATCC 51220 / DSM 2926 / LMG 16218 / CuHBu1)</name>
    <dbReference type="NCBI Taxonomy" id="572544"/>
    <lineage>
        <taxon>Bacteria</taxon>
        <taxon>Fusobacteriati</taxon>
        <taxon>Fusobacteriota</taxon>
        <taxon>Fusobacteriia</taxon>
        <taxon>Fusobacteriales</taxon>
        <taxon>Fusobacteriaceae</taxon>
        <taxon>Ilyobacter</taxon>
    </lineage>
</organism>
<dbReference type="eggNOG" id="COG0618">
    <property type="taxonomic scope" value="Bacteria"/>
</dbReference>
<keyword evidence="6" id="KW-0548">Nucleotidyltransferase</keyword>
<gene>
    <name evidence="14" type="ordered locus">Ilyop_1259</name>
</gene>
<dbReference type="Pfam" id="PF01743">
    <property type="entry name" value="PolyA_pol"/>
    <property type="match status" value="1"/>
</dbReference>
<evidence type="ECO:0000256" key="3">
    <source>
        <dbReference type="ARBA" id="ARBA00022555"/>
    </source>
</evidence>
<dbReference type="Proteomes" id="UP000006875">
    <property type="component" value="Chromosome"/>
</dbReference>
<dbReference type="EMBL" id="CP002281">
    <property type="protein sequence ID" value="ADO83040.1"/>
    <property type="molecule type" value="Genomic_DNA"/>
</dbReference>
<keyword evidence="3" id="KW-0820">tRNA-binding</keyword>
<evidence type="ECO:0000256" key="12">
    <source>
        <dbReference type="RuleBase" id="RU003953"/>
    </source>
</evidence>
<evidence type="ECO:0000256" key="9">
    <source>
        <dbReference type="ARBA" id="ARBA00022842"/>
    </source>
</evidence>
<dbReference type="GO" id="GO:0016779">
    <property type="term" value="F:nucleotidyltransferase activity"/>
    <property type="evidence" value="ECO:0007669"/>
    <property type="project" value="UniProtKB-KW"/>
</dbReference>
<evidence type="ECO:0000256" key="5">
    <source>
        <dbReference type="ARBA" id="ARBA00022694"/>
    </source>
</evidence>
<dbReference type="SUPFAM" id="SSF81301">
    <property type="entry name" value="Nucleotidyltransferase"/>
    <property type="match status" value="1"/>
</dbReference>
<evidence type="ECO:0000256" key="7">
    <source>
        <dbReference type="ARBA" id="ARBA00022723"/>
    </source>
</evidence>
<dbReference type="SUPFAM" id="SSF54631">
    <property type="entry name" value="CBS-domain pair"/>
    <property type="match status" value="1"/>
</dbReference>
<reference evidence="14 15" key="1">
    <citation type="journal article" date="2010" name="Stand. Genomic Sci.">
        <title>Complete genome sequence of Ilyobacter polytropus type strain (CuHbu1).</title>
        <authorList>
            <person name="Sikorski J."/>
            <person name="Chertkov O."/>
            <person name="Lapidus A."/>
            <person name="Nolan M."/>
            <person name="Lucas S."/>
            <person name="Del Rio T.G."/>
            <person name="Tice H."/>
            <person name="Cheng J.F."/>
            <person name="Tapia R."/>
            <person name="Han C."/>
            <person name="Goodwin L."/>
            <person name="Pitluck S."/>
            <person name="Liolios K."/>
            <person name="Ivanova N."/>
            <person name="Mavromatis K."/>
            <person name="Mikhailova N."/>
            <person name="Pati A."/>
            <person name="Chen A."/>
            <person name="Palaniappan K."/>
            <person name="Land M."/>
            <person name="Hauser L."/>
            <person name="Chang Y.J."/>
            <person name="Jeffries C.D."/>
            <person name="Brambilla E."/>
            <person name="Yasawong M."/>
            <person name="Rohde M."/>
            <person name="Pukall R."/>
            <person name="Spring S."/>
            <person name="Goker M."/>
            <person name="Woyke T."/>
            <person name="Bristow J."/>
            <person name="Eisen J.A."/>
            <person name="Markowitz V."/>
            <person name="Hugenholtz P."/>
            <person name="Kyrpides N.C."/>
            <person name="Klenk H.P."/>
        </authorList>
    </citation>
    <scope>NUCLEOTIDE SEQUENCE [LARGE SCALE GENOMIC DNA]</scope>
    <source>
        <strain evidence="15">ATCC 51220 / DSM 2926 / LMG 16218 / CuHBu1</strain>
    </source>
</reference>
<dbReference type="GO" id="GO:0000166">
    <property type="term" value="F:nucleotide binding"/>
    <property type="evidence" value="ECO:0007669"/>
    <property type="project" value="UniProtKB-KW"/>
</dbReference>
<dbReference type="AlphaFoldDB" id="E3H9D1"/>
<evidence type="ECO:0000259" key="13">
    <source>
        <dbReference type="PROSITE" id="PS51371"/>
    </source>
</evidence>
<dbReference type="KEGG" id="ipo:Ilyop_1259"/>
<sequence>MELITTHIYADLDALSSMVLAKKLYPNAVIAFPGNVSNNVKKFVTLYQDFLGISKTKEIDFDQVEKLIVVDTAKVSRIGRFSELIGKVPVEIYDHHPESDEDIEGNIVRVDYGSNTTHLLEIIKNRLGSSVNFEKYELNVALMGLYEDTGNFTYSITTPKDLKAGAFLIKKGGDLKFVHEYTTKGLREDQKETFIELLEAGETIKFSAERIFLTKLYSEEFLGGIDELINKIKDVEDCTACFIICGNDEKSNIIARSSSIGVPLDEILEGYQGGGHTSASSVVVKNIPVDELYNQLREIILKNVKKGKTTKEIMSTPVKTITMETRLRDAHKIMTRFGYTGLPVVEDGKLAGIISRRDIDRSMGHGFANAPVKVYMTSKLITASEETSIEDLKQLLVENEVGRIPILRGDKLVGIVTRADILRFLYAQKKRMDIKKRKVSKAMREQLLDKIPKDLIDLLKAIEKIAKKRKEKVYMVGGIVRDIILGIPNKDIDIVVEGEGIAFAWDLKNELNGEKIVVHEKFKTAVVIVDKDLKIDVATSRVEYYEYPTSLPSVDYGSIREDMYRRDFTINSLALEVDYQKFGELVDFFNGYRDIQNREIRILHNFSFVEDPTRIIRAFRFASRYDFKIEEETERFLKDAVENGFLKKISWPRVKNEFKIILGDKNPEKALNFLEKYDVLKNIHHNIKLTEKMKKHLEELNSLGEMFSQLKLKKWIMAFLILMEDLKSDEIELIFNKFSFSQDFRKKYEFGIKKRSEALSKLKKADKNSEIYDTLNEISFEVLMLIYLEGKKSSREKIRKFIFDLSKIKPLVTGADLISVGYKPSPEFRKILEDALYRQLDYKGITKEQLMSNINKF</sequence>
<evidence type="ECO:0000256" key="1">
    <source>
        <dbReference type="ARBA" id="ARBA00001946"/>
    </source>
</evidence>
<dbReference type="PANTHER" id="PTHR47788:SF1">
    <property type="entry name" value="A-ADDING TRNA NUCLEOTIDYLTRANSFERASE"/>
    <property type="match status" value="1"/>
</dbReference>
<keyword evidence="15" id="KW-1185">Reference proteome</keyword>
<evidence type="ECO:0000256" key="4">
    <source>
        <dbReference type="ARBA" id="ARBA00022679"/>
    </source>
</evidence>
<keyword evidence="10 12" id="KW-0694">RNA-binding</keyword>
<evidence type="ECO:0000256" key="6">
    <source>
        <dbReference type="ARBA" id="ARBA00022695"/>
    </source>
</evidence>
<dbReference type="Gene3D" id="3.90.1640.10">
    <property type="entry name" value="inorganic pyrophosphatase (n-terminal core)"/>
    <property type="match status" value="1"/>
</dbReference>
<comment type="similarity">
    <text evidence="2 12">Belongs to the tRNA nucleotidyltransferase/poly(A) polymerase family.</text>
</comment>
<dbReference type="Gene3D" id="1.10.3090.10">
    <property type="entry name" value="cca-adding enzyme, domain 2"/>
    <property type="match status" value="1"/>
</dbReference>
<dbReference type="PANTHER" id="PTHR47788">
    <property type="entry name" value="POLYA POLYMERASE"/>
    <property type="match status" value="1"/>
</dbReference>
<dbReference type="SUPFAM" id="SSF64182">
    <property type="entry name" value="DHH phosphoesterases"/>
    <property type="match status" value="1"/>
</dbReference>
<dbReference type="Pfam" id="PF12627">
    <property type="entry name" value="PolyA_pol_RNAbd"/>
    <property type="match status" value="1"/>
</dbReference>
<dbReference type="InterPro" id="IPR052390">
    <property type="entry name" value="tRNA_nt/polyA_polymerase"/>
</dbReference>
<feature type="domain" description="CBS" evidence="13">
    <location>
        <begin position="376"/>
        <end position="434"/>
    </location>
</feature>
<keyword evidence="9" id="KW-0460">Magnesium</keyword>
<proteinExistence type="inferred from homology"/>
<evidence type="ECO:0000313" key="15">
    <source>
        <dbReference type="Proteomes" id="UP000006875"/>
    </source>
</evidence>
<keyword evidence="5" id="KW-0819">tRNA processing</keyword>
<dbReference type="InterPro" id="IPR038763">
    <property type="entry name" value="DHH_sf"/>
</dbReference>
<dbReference type="SMART" id="SM00116">
    <property type="entry name" value="CBS"/>
    <property type="match status" value="2"/>
</dbReference>
<dbReference type="SUPFAM" id="SSF81891">
    <property type="entry name" value="Poly A polymerase C-terminal region-like"/>
    <property type="match status" value="1"/>
</dbReference>
<evidence type="ECO:0000256" key="2">
    <source>
        <dbReference type="ARBA" id="ARBA00007265"/>
    </source>
</evidence>
<dbReference type="Pfam" id="PF00571">
    <property type="entry name" value="CBS"/>
    <property type="match status" value="2"/>
</dbReference>
<dbReference type="eggNOG" id="COG0617">
    <property type="taxonomic scope" value="Bacteria"/>
</dbReference>
<name>E3H9D1_ILYPC</name>
<dbReference type="InterPro" id="IPR043519">
    <property type="entry name" value="NT_sf"/>
</dbReference>
<dbReference type="InterPro" id="IPR032828">
    <property type="entry name" value="PolyA_RNA-bd"/>
</dbReference>
<dbReference type="GO" id="GO:0000049">
    <property type="term" value="F:tRNA binding"/>
    <property type="evidence" value="ECO:0007669"/>
    <property type="project" value="UniProtKB-KW"/>
</dbReference>
<dbReference type="CDD" id="cd05398">
    <property type="entry name" value="NT_ClassII-CCAase"/>
    <property type="match status" value="1"/>
</dbReference>
<dbReference type="RefSeq" id="WP_013387707.1">
    <property type="nucleotide sequence ID" value="NC_014632.1"/>
</dbReference>
<evidence type="ECO:0000256" key="11">
    <source>
        <dbReference type="PROSITE-ProRule" id="PRU00703"/>
    </source>
</evidence>
<dbReference type="eggNOG" id="COG0517">
    <property type="taxonomic scope" value="Bacteria"/>
</dbReference>
<evidence type="ECO:0000256" key="10">
    <source>
        <dbReference type="ARBA" id="ARBA00022884"/>
    </source>
</evidence>
<accession>E3H9D1</accession>
<keyword evidence="11" id="KW-0129">CBS domain</keyword>
<dbReference type="CDD" id="cd04595">
    <property type="entry name" value="CBS_pair_DHH_polyA_Pol_assoc"/>
    <property type="match status" value="1"/>
</dbReference>
<dbReference type="OrthoDB" id="9805698at2"/>
<evidence type="ECO:0000313" key="14">
    <source>
        <dbReference type="EMBL" id="ADO83040.1"/>
    </source>
</evidence>
<dbReference type="Gene3D" id="3.10.580.10">
    <property type="entry name" value="CBS-domain"/>
    <property type="match status" value="1"/>
</dbReference>
<dbReference type="GO" id="GO:0046872">
    <property type="term" value="F:metal ion binding"/>
    <property type="evidence" value="ECO:0007669"/>
    <property type="project" value="UniProtKB-KW"/>
</dbReference>
<keyword evidence="4 12" id="KW-0808">Transferase</keyword>
<dbReference type="InterPro" id="IPR002646">
    <property type="entry name" value="PolA_pol_head_dom"/>
</dbReference>
<dbReference type="InterPro" id="IPR046342">
    <property type="entry name" value="CBS_dom_sf"/>
</dbReference>